<protein>
    <submittedName>
        <fullName evidence="2">Cullin N-terminal domain-containing protein</fullName>
    </submittedName>
</protein>
<reference evidence="2" key="1">
    <citation type="submission" date="2022-11" db="UniProtKB">
        <authorList>
            <consortium name="WormBaseParasite"/>
        </authorList>
    </citation>
    <scope>IDENTIFICATION</scope>
</reference>
<sequence>TDIKQRLLRASMELIRKDREGEHVEKYLVENVRKSFVELSPNEADALELYRQEYEKAYYENLASFYLCRTADFLQNHGILSYIAYADKKLIEEVDRASKYLEHGNAETETSLLQKCLDVLYNNYEEQILAECIGLIKLNDIEKLQMIYRLAHRTPNGSKVIKET</sequence>
<dbReference type="WBParaSite" id="PS1159_v2.g9985.t1">
    <property type="protein sequence ID" value="PS1159_v2.g9985.t1"/>
    <property type="gene ID" value="PS1159_v2.g9985"/>
</dbReference>
<evidence type="ECO:0000313" key="2">
    <source>
        <dbReference type="WBParaSite" id="PS1159_v2.g9985.t1"/>
    </source>
</evidence>
<accession>A0AC35GYD7</accession>
<dbReference type="Proteomes" id="UP000887580">
    <property type="component" value="Unplaced"/>
</dbReference>
<name>A0AC35GYD7_9BILA</name>
<organism evidence="1 2">
    <name type="scientific">Panagrolaimus sp. PS1159</name>
    <dbReference type="NCBI Taxonomy" id="55785"/>
    <lineage>
        <taxon>Eukaryota</taxon>
        <taxon>Metazoa</taxon>
        <taxon>Ecdysozoa</taxon>
        <taxon>Nematoda</taxon>
        <taxon>Chromadorea</taxon>
        <taxon>Rhabditida</taxon>
        <taxon>Tylenchina</taxon>
        <taxon>Panagrolaimomorpha</taxon>
        <taxon>Panagrolaimoidea</taxon>
        <taxon>Panagrolaimidae</taxon>
        <taxon>Panagrolaimus</taxon>
    </lineage>
</organism>
<proteinExistence type="predicted"/>
<evidence type="ECO:0000313" key="1">
    <source>
        <dbReference type="Proteomes" id="UP000887580"/>
    </source>
</evidence>